<dbReference type="GO" id="GO:0003723">
    <property type="term" value="F:RNA binding"/>
    <property type="evidence" value="ECO:0007669"/>
    <property type="project" value="UniProtKB-KW"/>
</dbReference>
<dbReference type="Pfam" id="PF04410">
    <property type="entry name" value="Gar1"/>
    <property type="match status" value="1"/>
</dbReference>
<evidence type="ECO:0000256" key="2">
    <source>
        <dbReference type="ARBA" id="ARBA00009801"/>
    </source>
</evidence>
<evidence type="ECO:0000256" key="4">
    <source>
        <dbReference type="ARBA" id="ARBA00022517"/>
    </source>
</evidence>
<dbReference type="Gene3D" id="2.40.10.230">
    <property type="entry name" value="Probable tRNA pseudouridine synthase domain"/>
    <property type="match status" value="1"/>
</dbReference>
<keyword evidence="7" id="KW-0694">RNA-binding</keyword>
<evidence type="ECO:0000313" key="10">
    <source>
        <dbReference type="EMBL" id="CED83873.1"/>
    </source>
</evidence>
<feature type="compositionally biased region" description="Acidic residues" evidence="9">
    <location>
        <begin position="539"/>
        <end position="553"/>
    </location>
</feature>
<dbReference type="GO" id="GO:0006364">
    <property type="term" value="P:rRNA processing"/>
    <property type="evidence" value="ECO:0007669"/>
    <property type="project" value="UniProtKB-KW"/>
</dbReference>
<dbReference type="GO" id="GO:0000493">
    <property type="term" value="P:box H/ACA snoRNP assembly"/>
    <property type="evidence" value="ECO:0007669"/>
    <property type="project" value="InterPro"/>
</dbReference>
<keyword evidence="5" id="KW-0698">rRNA processing</keyword>
<dbReference type="PANTHER" id="PTHR31633:SF1">
    <property type="entry name" value="H_ACA RIBONUCLEOPROTEIN COMPLEX NON-CORE SUBUNIT NAF1"/>
    <property type="match status" value="1"/>
</dbReference>
<feature type="compositionally biased region" description="Low complexity" evidence="9">
    <location>
        <begin position="508"/>
        <end position="519"/>
    </location>
</feature>
<organism evidence="10">
    <name type="scientific">Phaffia rhodozyma</name>
    <name type="common">Yeast</name>
    <name type="synonym">Xanthophyllomyces dendrorhous</name>
    <dbReference type="NCBI Taxonomy" id="264483"/>
    <lineage>
        <taxon>Eukaryota</taxon>
        <taxon>Fungi</taxon>
        <taxon>Dikarya</taxon>
        <taxon>Basidiomycota</taxon>
        <taxon>Agaricomycotina</taxon>
        <taxon>Tremellomycetes</taxon>
        <taxon>Cystofilobasidiales</taxon>
        <taxon>Mrakiaceae</taxon>
        <taxon>Phaffia</taxon>
    </lineage>
</organism>
<feature type="compositionally biased region" description="Basic residues" evidence="9">
    <location>
        <begin position="587"/>
        <end position="599"/>
    </location>
</feature>
<comment type="subcellular location">
    <subcellularLocation>
        <location evidence="1">Nucleus</location>
    </subcellularLocation>
</comment>
<dbReference type="EMBL" id="LN483157">
    <property type="protein sequence ID" value="CED83873.1"/>
    <property type="molecule type" value="Genomic_DNA"/>
</dbReference>
<feature type="compositionally biased region" description="Low complexity" evidence="9">
    <location>
        <begin position="692"/>
        <end position="702"/>
    </location>
</feature>
<feature type="compositionally biased region" description="Polar residues" evidence="9">
    <location>
        <begin position="113"/>
        <end position="122"/>
    </location>
</feature>
<dbReference type="InterPro" id="IPR038664">
    <property type="entry name" value="Gar1/Naf1_Cbf5-bd_sf"/>
</dbReference>
<dbReference type="GO" id="GO:0005634">
    <property type="term" value="C:nucleus"/>
    <property type="evidence" value="ECO:0007669"/>
    <property type="project" value="UniProtKB-SubCell"/>
</dbReference>
<evidence type="ECO:0000256" key="1">
    <source>
        <dbReference type="ARBA" id="ARBA00004123"/>
    </source>
</evidence>
<feature type="compositionally biased region" description="Low complexity" evidence="9">
    <location>
        <begin position="556"/>
        <end position="581"/>
    </location>
</feature>
<evidence type="ECO:0000256" key="9">
    <source>
        <dbReference type="SAM" id="MobiDB-lite"/>
    </source>
</evidence>
<dbReference type="GO" id="GO:0001522">
    <property type="term" value="P:pseudouridine synthesis"/>
    <property type="evidence" value="ECO:0007669"/>
    <property type="project" value="InterPro"/>
</dbReference>
<evidence type="ECO:0000256" key="3">
    <source>
        <dbReference type="ARBA" id="ARBA00021438"/>
    </source>
</evidence>
<sequence>MSTEQEVHQDTQIDLSIGSLAEVEGSQTPSKTNASAADEISSSQAQTVETVVSSEHVESTSVEPMDGISAISPSHTGPIPPSARTVIAATTATTTTTTAVPPPPSVFKLPTLPSKQGSTSSATDVPLDLKLIHEMVGVDEGAVEQALAGAVNGPDSDIESSPSSSSSGDEDSASSSSSSSSSDSDSDSSSSSATKPFSPRSVHKKHLRELKSLIRSPSPASADPILDSDEDEGLDTTRFASANELPPPVEAPPLPMERVDPESTLRELGRIKSAVGKMVVVECVDKKGEDVLGENTIVCWEDGRVLGLVQDTFGPTASPLYTMLLPTPFTLPPSLLASVPSTLPEISVSSELAEVSSFISDKPDSPSSAETEVEALVTADLAPSSPPANSTPHSIPSPKTSDDDLSAEISEPIVESTSVPQEISVPQEAQPPVPLSALVGMLVYYPVDMGRFVPTARLRLEKWTDASNKFDEEVGADEMEWSDDELEAEAKKRRKLSRNSRAPSNRGSPTPSLSSTFPPVAYSAAGSTYAESAYSGRSDDDDASTVLDYDSDESTGPALPGRALPAPYDDLDLGAGLSAGADGAGGGKKKRARERKKKGPKQDEDDRRGEMSTRGGRGRERGNMQGVGRGGPNRGRGRGGLVGAQSGSRGSFSNPGFPSPAFGGQAMNHPGGGLQQPTHGLPQRPQSPPSQQPSGQPMSPTSLAIARATGQFNSTSTSAPPSLPTTLPTSSSHPSYSSGQPPFNPGQPVYRPQSFQPGMPMYPSHPGAKGGFRPSYQAAYQAAYNMSPSGQPQLPYGGSSYPMYNMYGTSPAGYAPQSNLPTGGVSTGPLPAHNDPTVQAALQAQQAAHNKQILDMQRQIALLSRKPKSGQDDGSGGASGAGDI</sequence>
<feature type="compositionally biased region" description="Polar residues" evidence="9">
    <location>
        <begin position="645"/>
        <end position="656"/>
    </location>
</feature>
<feature type="compositionally biased region" description="Low complexity" evidence="9">
    <location>
        <begin position="47"/>
        <end position="63"/>
    </location>
</feature>
<dbReference type="InterPro" id="IPR009000">
    <property type="entry name" value="Transl_B-barrel_sf"/>
</dbReference>
<evidence type="ECO:0000256" key="6">
    <source>
        <dbReference type="ARBA" id="ARBA00022553"/>
    </source>
</evidence>
<feature type="region of interest" description="Disordered" evidence="9">
    <location>
        <begin position="1"/>
        <end position="122"/>
    </location>
</feature>
<feature type="compositionally biased region" description="Basic and acidic residues" evidence="9">
    <location>
        <begin position="1"/>
        <end position="11"/>
    </location>
</feature>
<evidence type="ECO:0000256" key="5">
    <source>
        <dbReference type="ARBA" id="ARBA00022552"/>
    </source>
</evidence>
<dbReference type="AlphaFoldDB" id="A0A0F7SVA3"/>
<feature type="region of interest" description="Disordered" evidence="9">
    <location>
        <begin position="481"/>
        <end position="519"/>
    </location>
</feature>
<accession>A0A0F7SVA3</accession>
<proteinExistence type="inferred from homology"/>
<feature type="region of interest" description="Disordered" evidence="9">
    <location>
        <begin position="146"/>
        <end position="232"/>
    </location>
</feature>
<reference evidence="10" key="1">
    <citation type="submission" date="2014-08" db="EMBL/GenBank/DDBJ databases">
        <authorList>
            <person name="Sharma Rahul"/>
            <person name="Thines Marco"/>
        </authorList>
    </citation>
    <scope>NUCLEOTIDE SEQUENCE</scope>
</reference>
<dbReference type="SUPFAM" id="SSF50447">
    <property type="entry name" value="Translation proteins"/>
    <property type="match status" value="1"/>
</dbReference>
<keyword evidence="4" id="KW-0690">Ribosome biogenesis</keyword>
<name>A0A0F7SVA3_PHARH</name>
<dbReference type="InterPro" id="IPR007504">
    <property type="entry name" value="H/ACA_rnp_Gar1/Naf1"/>
</dbReference>
<dbReference type="GO" id="GO:0005732">
    <property type="term" value="C:sno(s)RNA-containing ribonucleoprotein complex"/>
    <property type="evidence" value="ECO:0007669"/>
    <property type="project" value="InterPro"/>
</dbReference>
<evidence type="ECO:0000256" key="7">
    <source>
        <dbReference type="ARBA" id="ARBA00022884"/>
    </source>
</evidence>
<feature type="region of interest" description="Disordered" evidence="9">
    <location>
        <begin position="532"/>
        <end position="770"/>
    </location>
</feature>
<feature type="compositionally biased region" description="Gly residues" evidence="9">
    <location>
        <begin position="625"/>
        <end position="642"/>
    </location>
</feature>
<feature type="region of interest" description="Disordered" evidence="9">
    <location>
        <begin position="381"/>
        <end position="405"/>
    </location>
</feature>
<feature type="compositionally biased region" description="Polar residues" evidence="9">
    <location>
        <begin position="387"/>
        <end position="399"/>
    </location>
</feature>
<protein>
    <recommendedName>
        <fullName evidence="3">H/ACA ribonucleoprotein complex non-core subunit NAF1</fullName>
    </recommendedName>
</protein>
<feature type="compositionally biased region" description="Low complexity" evidence="9">
    <location>
        <begin position="714"/>
        <end position="738"/>
    </location>
</feature>
<feature type="compositionally biased region" description="Polar residues" evidence="9">
    <location>
        <begin position="25"/>
        <end position="46"/>
    </location>
</feature>
<feature type="compositionally biased region" description="Gly residues" evidence="9">
    <location>
        <begin position="873"/>
        <end position="884"/>
    </location>
</feature>
<dbReference type="InterPro" id="IPR040309">
    <property type="entry name" value="Naf1"/>
</dbReference>
<keyword evidence="8" id="KW-0539">Nucleus</keyword>
<dbReference type="PANTHER" id="PTHR31633">
    <property type="entry name" value="H/ACA RIBONUCLEOPROTEIN COMPLEX NON-CORE SUBUNIT NAF1"/>
    <property type="match status" value="1"/>
</dbReference>
<feature type="compositionally biased region" description="Low complexity" evidence="9">
    <location>
        <begin position="88"/>
        <end position="99"/>
    </location>
</feature>
<comment type="similarity">
    <text evidence="2">Belongs to the NAF1 family.</text>
</comment>
<evidence type="ECO:0000256" key="8">
    <source>
        <dbReference type="ARBA" id="ARBA00023242"/>
    </source>
</evidence>
<feature type="region of interest" description="Disordered" evidence="9">
    <location>
        <begin position="863"/>
        <end position="884"/>
    </location>
</feature>
<keyword evidence="6" id="KW-0597">Phosphoprotein</keyword>
<feature type="compositionally biased region" description="Low complexity" evidence="9">
    <location>
        <begin position="153"/>
        <end position="193"/>
    </location>
</feature>
<feature type="compositionally biased region" description="Basic and acidic residues" evidence="9">
    <location>
        <begin position="600"/>
        <end position="622"/>
    </location>
</feature>